<comment type="caution">
    <text evidence="1">The sequence shown here is derived from an EMBL/GenBank/DDBJ whole genome shotgun (WGS) entry which is preliminary data.</text>
</comment>
<proteinExistence type="predicted"/>
<evidence type="ECO:0000313" key="2">
    <source>
        <dbReference type="Proteomes" id="UP000267003"/>
    </source>
</evidence>
<dbReference type="CDD" id="cd06325">
    <property type="entry name" value="PBP1_ABC_unchar_transporter"/>
    <property type="match status" value="1"/>
</dbReference>
<accession>A0A3A8PNW6</accession>
<organism evidence="1 2">
    <name type="scientific">Corallococcus aberystwythensis</name>
    <dbReference type="NCBI Taxonomy" id="2316722"/>
    <lineage>
        <taxon>Bacteria</taxon>
        <taxon>Pseudomonadati</taxon>
        <taxon>Myxococcota</taxon>
        <taxon>Myxococcia</taxon>
        <taxon>Myxococcales</taxon>
        <taxon>Cystobacterineae</taxon>
        <taxon>Myxococcaceae</taxon>
        <taxon>Corallococcus</taxon>
    </lineage>
</organism>
<dbReference type="Pfam" id="PF04392">
    <property type="entry name" value="ABC_sub_bind"/>
    <property type="match status" value="1"/>
</dbReference>
<evidence type="ECO:0000313" key="1">
    <source>
        <dbReference type="EMBL" id="RKH58097.1"/>
    </source>
</evidence>
<sequence>MERGVLQDGAGGGAMSRPALLAAMVLLAAASASAAPYRVFMVLHRAGAETDQGFKDYLHSAGLEVAFTVRNIEGDASRLPAIVQEIRAKRPDLVYAQSTLVTQGLVGQLGETDAPPRITDIPVVFAMVADPVSAGLVEKLESSGRNLTGAIHVASLPVQLKAMQSFMPLKRLGVAYNPAELSQRTMFDRLSQLTAQAGIELVAVDPLGPDGKPDPERLPKMMQRLAARRPDLVYLPPVNFFAPHSQLLMSEALRLGLPTFCAIEVQLEAGGMMGLVAPFYNVGGLAGFKAAQILRDRRPPSQIPIEALSRFSFEVNMPAAHALGLYPPMHILRYARMRER</sequence>
<reference evidence="2" key="1">
    <citation type="submission" date="2018-09" db="EMBL/GenBank/DDBJ databases">
        <authorList>
            <person name="Livingstone P.G."/>
            <person name="Whitworth D.E."/>
        </authorList>
    </citation>
    <scope>NUCLEOTIDE SEQUENCE [LARGE SCALE GENOMIC DNA]</scope>
    <source>
        <strain evidence="2">AB050A</strain>
    </source>
</reference>
<dbReference type="PANTHER" id="PTHR35271">
    <property type="entry name" value="ABC TRANSPORTER, SUBSTRATE-BINDING LIPOPROTEIN-RELATED"/>
    <property type="match status" value="1"/>
</dbReference>
<name>A0A3A8PNW6_9BACT</name>
<dbReference type="Gene3D" id="3.40.50.2300">
    <property type="match status" value="2"/>
</dbReference>
<dbReference type="EMBL" id="RAWK01000218">
    <property type="protein sequence ID" value="RKH58097.1"/>
    <property type="molecule type" value="Genomic_DNA"/>
</dbReference>
<dbReference type="Proteomes" id="UP000267003">
    <property type="component" value="Unassembled WGS sequence"/>
</dbReference>
<dbReference type="PANTHER" id="PTHR35271:SF1">
    <property type="entry name" value="ABC TRANSPORTER, SUBSTRATE-BINDING LIPOPROTEIN"/>
    <property type="match status" value="1"/>
</dbReference>
<keyword evidence="2" id="KW-1185">Reference proteome</keyword>
<dbReference type="AlphaFoldDB" id="A0A3A8PNW6"/>
<dbReference type="InterPro" id="IPR007487">
    <property type="entry name" value="ABC_transpt-TYRBP-like"/>
</dbReference>
<gene>
    <name evidence="1" type="ORF">D7W81_29710</name>
</gene>
<protein>
    <submittedName>
        <fullName evidence="1">ABC transporter substrate-binding protein</fullName>
    </submittedName>
</protein>